<organism evidence="3 4">
    <name type="scientific">Romboutsia hominis</name>
    <dbReference type="NCBI Taxonomy" id="1507512"/>
    <lineage>
        <taxon>Bacteria</taxon>
        <taxon>Bacillati</taxon>
        <taxon>Bacillota</taxon>
        <taxon>Clostridia</taxon>
        <taxon>Peptostreptococcales</taxon>
        <taxon>Peptostreptococcaceae</taxon>
        <taxon>Romboutsia</taxon>
    </lineage>
</organism>
<evidence type="ECO:0000313" key="3">
    <source>
        <dbReference type="EMBL" id="CEI72573.1"/>
    </source>
</evidence>
<dbReference type="EMBL" id="LN650648">
    <property type="protein sequence ID" value="CEI72573.1"/>
    <property type="molecule type" value="Genomic_DNA"/>
</dbReference>
<dbReference type="Pfam" id="PF03795">
    <property type="entry name" value="YCII"/>
    <property type="match status" value="1"/>
</dbReference>
<sequence>MKYFIVEGKLKNQNPIDENIMKKHMAYSQKAMDEGLILMAGLKENMSGGLFVMKAESIEKIDEYLSNEPLKLSGIQDYNVIEFLPHYFNQSPSEWFNN</sequence>
<proteinExistence type="inferred from homology"/>
<dbReference type="PANTHER" id="PTHR37828">
    <property type="entry name" value="GSR2449 PROTEIN"/>
    <property type="match status" value="1"/>
</dbReference>
<evidence type="ECO:0000256" key="1">
    <source>
        <dbReference type="ARBA" id="ARBA00007689"/>
    </source>
</evidence>
<dbReference type="Gene3D" id="3.30.70.1060">
    <property type="entry name" value="Dimeric alpha+beta barrel"/>
    <property type="match status" value="1"/>
</dbReference>
<keyword evidence="4" id="KW-1185">Reference proteome</keyword>
<dbReference type="RefSeq" id="WP_166505202.1">
    <property type="nucleotide sequence ID" value="NZ_LN650648.1"/>
</dbReference>
<evidence type="ECO:0000313" key="4">
    <source>
        <dbReference type="Proteomes" id="UP000245695"/>
    </source>
</evidence>
<dbReference type="SUPFAM" id="SSF54909">
    <property type="entry name" value="Dimeric alpha+beta barrel"/>
    <property type="match status" value="1"/>
</dbReference>
<dbReference type="KEGG" id="rhom:FRIFI_1033"/>
<dbReference type="InterPro" id="IPR005545">
    <property type="entry name" value="YCII"/>
</dbReference>
<protein>
    <submittedName>
        <fullName evidence="3">Dimeric alpha-beta barrel</fullName>
    </submittedName>
</protein>
<dbReference type="Proteomes" id="UP000245695">
    <property type="component" value="Chromosome 1"/>
</dbReference>
<gene>
    <name evidence="3" type="ORF">FRIFI_1033</name>
</gene>
<dbReference type="InterPro" id="IPR011008">
    <property type="entry name" value="Dimeric_a/b-barrel"/>
</dbReference>
<feature type="domain" description="YCII-related" evidence="2">
    <location>
        <begin position="1"/>
        <end position="83"/>
    </location>
</feature>
<comment type="similarity">
    <text evidence="1">Belongs to the YciI family.</text>
</comment>
<name>A0A2P2BQE9_9FIRM</name>
<dbReference type="AlphaFoldDB" id="A0A2P2BQE9"/>
<dbReference type="PANTHER" id="PTHR37828:SF1">
    <property type="entry name" value="YCII-RELATED DOMAIN-CONTAINING PROTEIN"/>
    <property type="match status" value="1"/>
</dbReference>
<accession>A0A2P2BQE9</accession>
<evidence type="ECO:0000259" key="2">
    <source>
        <dbReference type="Pfam" id="PF03795"/>
    </source>
</evidence>
<reference evidence="3 4" key="1">
    <citation type="submission" date="2014-09" db="EMBL/GenBank/DDBJ databases">
        <authorList>
            <person name="Hornung B.V."/>
        </authorList>
    </citation>
    <scope>NUCLEOTIDE SEQUENCE [LARGE SCALE GENOMIC DNA]</scope>
    <source>
        <strain evidence="3 4">FRIFI</strain>
    </source>
</reference>